<evidence type="ECO:0000256" key="2">
    <source>
        <dbReference type="ARBA" id="ARBA00022723"/>
    </source>
</evidence>
<dbReference type="InterPro" id="IPR024607">
    <property type="entry name" value="Sulfatase_CS"/>
</dbReference>
<keyword evidence="6" id="KW-0732">Signal</keyword>
<evidence type="ECO:0000256" key="4">
    <source>
        <dbReference type="ARBA" id="ARBA00022837"/>
    </source>
</evidence>
<evidence type="ECO:0000256" key="3">
    <source>
        <dbReference type="ARBA" id="ARBA00022801"/>
    </source>
</evidence>
<feature type="region of interest" description="Disordered" evidence="5">
    <location>
        <begin position="561"/>
        <end position="588"/>
    </location>
</feature>
<protein>
    <submittedName>
        <fullName evidence="8">Arylsulfatase</fullName>
    </submittedName>
</protein>
<dbReference type="InterPro" id="IPR000917">
    <property type="entry name" value="Sulfatase_N"/>
</dbReference>
<dbReference type="CDD" id="cd16025">
    <property type="entry name" value="PAS_like"/>
    <property type="match status" value="1"/>
</dbReference>
<dbReference type="Proteomes" id="UP000193228">
    <property type="component" value="Unassembled WGS sequence"/>
</dbReference>
<dbReference type="Gene3D" id="3.30.1120.10">
    <property type="match status" value="1"/>
</dbReference>
<reference evidence="9" key="1">
    <citation type="submission" date="2017-04" db="EMBL/GenBank/DDBJ databases">
        <authorList>
            <person name="Varghese N."/>
            <person name="Submissions S."/>
        </authorList>
    </citation>
    <scope>NUCLEOTIDE SEQUENCE [LARGE SCALE GENOMIC DNA]</scope>
    <source>
        <strain evidence="9">LMG 29540</strain>
    </source>
</reference>
<evidence type="ECO:0000313" key="8">
    <source>
        <dbReference type="EMBL" id="SMG57783.1"/>
    </source>
</evidence>
<dbReference type="InterPro" id="IPR050738">
    <property type="entry name" value="Sulfatase"/>
</dbReference>
<organism evidence="8 9">
    <name type="scientific">Paraburkholderia susongensis</name>
    <dbReference type="NCBI Taxonomy" id="1515439"/>
    <lineage>
        <taxon>Bacteria</taxon>
        <taxon>Pseudomonadati</taxon>
        <taxon>Pseudomonadota</taxon>
        <taxon>Betaproteobacteria</taxon>
        <taxon>Burkholderiales</taxon>
        <taxon>Burkholderiaceae</taxon>
        <taxon>Paraburkholderia</taxon>
    </lineage>
</organism>
<evidence type="ECO:0000256" key="5">
    <source>
        <dbReference type="SAM" id="MobiDB-lite"/>
    </source>
</evidence>
<feature type="chain" id="PRO_5012665680" evidence="6">
    <location>
        <begin position="23"/>
        <end position="588"/>
    </location>
</feature>
<dbReference type="SUPFAM" id="SSF53649">
    <property type="entry name" value="Alkaline phosphatase-like"/>
    <property type="match status" value="1"/>
</dbReference>
<comment type="similarity">
    <text evidence="1">Belongs to the sulfatase family.</text>
</comment>
<dbReference type="Gene3D" id="3.40.720.10">
    <property type="entry name" value="Alkaline Phosphatase, subunit A"/>
    <property type="match status" value="1"/>
</dbReference>
<sequence>MKTLLAACTMACAVTMTGSALGAANKTDATTTGTARNTAAANQSKRPNILLIVADDLGYSDIGAFGGEIHTPNLDKLAYEGVRMTDFYASPFCSPTRAMLMSGVDNHRVGLGGMAELLTPKQRNAAGYEGYLTHSVVTFPQLLHDAGYHTYMVGKWHLGLTEEYGPASRGFEQSFAMVQGGASHFGQVGIITNDPDKTPKSMYRENGKLVDLPPDFYSTIAYTDKMLSYIDSHKDDGKPFFAYVAYTAPHWPLQAPDEYIRKYEGTYDAGYDAIRAQRLARMKAMGLVPKDMEPYTGDDVWPKWSSLSPVQKQIEAKRMAVYAAMVDVMDAQIGRLVDHLKETGQYDNTLIFFMSDNGADGNSILDEAANREWIKRHADNSIANTGRAGSFVEYGPGWAQVSMTPMRLYKAFAYEGGIAVPNIIVLPHGAHDGQISKVPAHVTDVAPTILQLAGVPQPSGEYGGRPVFRMQGTSMLDFLTGQRKTVHRGEFTEGWELNGRRAMRKGDWKISYANKPWGTGKWQLFHVSVDRSELHDVAARYPAKLKELMADYEKYQSENGVQDIPGLAERPGYSNATHYYDDELETNR</sequence>
<evidence type="ECO:0000256" key="1">
    <source>
        <dbReference type="ARBA" id="ARBA00008779"/>
    </source>
</evidence>
<evidence type="ECO:0000259" key="7">
    <source>
        <dbReference type="Pfam" id="PF00884"/>
    </source>
</evidence>
<feature type="signal peptide" evidence="6">
    <location>
        <begin position="1"/>
        <end position="22"/>
    </location>
</feature>
<evidence type="ECO:0000313" key="9">
    <source>
        <dbReference type="Proteomes" id="UP000193228"/>
    </source>
</evidence>
<dbReference type="PROSITE" id="PS00149">
    <property type="entry name" value="SULFATASE_2"/>
    <property type="match status" value="1"/>
</dbReference>
<feature type="domain" description="Sulfatase N-terminal" evidence="7">
    <location>
        <begin position="47"/>
        <end position="455"/>
    </location>
</feature>
<accession>A0A1X7LWV8</accession>
<keyword evidence="9" id="KW-1185">Reference proteome</keyword>
<dbReference type="InterPro" id="IPR017850">
    <property type="entry name" value="Alkaline_phosphatase_core_sf"/>
</dbReference>
<keyword evidence="4" id="KW-0106">Calcium</keyword>
<evidence type="ECO:0000256" key="6">
    <source>
        <dbReference type="SAM" id="SignalP"/>
    </source>
</evidence>
<dbReference type="PANTHER" id="PTHR42693:SF33">
    <property type="entry name" value="ARYLSULFATASE"/>
    <property type="match status" value="1"/>
</dbReference>
<name>A0A1X7LWV8_9BURK</name>
<proteinExistence type="inferred from homology"/>
<dbReference type="PANTHER" id="PTHR42693">
    <property type="entry name" value="ARYLSULFATASE FAMILY MEMBER"/>
    <property type="match status" value="1"/>
</dbReference>
<dbReference type="RefSeq" id="WP_244196154.1">
    <property type="nucleotide sequence ID" value="NZ_FXAT01000010.1"/>
</dbReference>
<dbReference type="STRING" id="1515439.SAMN06265784_11057"/>
<dbReference type="AlphaFoldDB" id="A0A1X7LWV8"/>
<gene>
    <name evidence="8" type="ORF">SAMN06265784_11057</name>
</gene>
<dbReference type="Pfam" id="PF00884">
    <property type="entry name" value="Sulfatase"/>
    <property type="match status" value="1"/>
</dbReference>
<feature type="compositionally biased region" description="Basic and acidic residues" evidence="5">
    <location>
        <begin position="579"/>
        <end position="588"/>
    </location>
</feature>
<dbReference type="EMBL" id="FXAT01000010">
    <property type="protein sequence ID" value="SMG57783.1"/>
    <property type="molecule type" value="Genomic_DNA"/>
</dbReference>
<dbReference type="GO" id="GO:0004065">
    <property type="term" value="F:arylsulfatase activity"/>
    <property type="evidence" value="ECO:0007669"/>
    <property type="project" value="TreeGrafter"/>
</dbReference>
<dbReference type="GO" id="GO:0046872">
    <property type="term" value="F:metal ion binding"/>
    <property type="evidence" value="ECO:0007669"/>
    <property type="project" value="UniProtKB-KW"/>
</dbReference>
<keyword evidence="3" id="KW-0378">Hydrolase</keyword>
<keyword evidence="2" id="KW-0479">Metal-binding</keyword>